<dbReference type="CDD" id="cd05324">
    <property type="entry name" value="carb_red_PTCR-like_SDR_c"/>
    <property type="match status" value="1"/>
</dbReference>
<evidence type="ECO:0000313" key="5">
    <source>
        <dbReference type="EMBL" id="MCP2166496.1"/>
    </source>
</evidence>
<dbReference type="PANTHER" id="PTHR43490">
    <property type="entry name" value="(+)-NEOMENTHOL DEHYDROGENASE"/>
    <property type="match status" value="1"/>
</dbReference>
<evidence type="ECO:0000256" key="1">
    <source>
        <dbReference type="ARBA" id="ARBA00006484"/>
    </source>
</evidence>
<dbReference type="RefSeq" id="WP_253772420.1">
    <property type="nucleotide sequence ID" value="NZ_JAMTCK010000007.1"/>
</dbReference>
<sequence>MNDFIALVTGANKGIGKEIARQLADAGCTVHVGSRDPERGRRAAAEIGGRARPLVLDVTDPASIAAAAQQVERLDILVNNAGILVDDRPPTEADVDSFRRTYETNLFGVIAVTNAFLPALRASRRPRVVNISSGTGSLAWSTRGEHRGFTGTSAAYRSSKTALNAVSVYYAQALAEDGVKVNALAPGLRHTDLNPRAAASDGDPAEAAAGAVRLALLPDDGPTGGFFSWDGTEVPW</sequence>
<dbReference type="Pfam" id="PF00106">
    <property type="entry name" value="adh_short"/>
    <property type="match status" value="1"/>
</dbReference>
<comment type="similarity">
    <text evidence="1 4">Belongs to the short-chain dehydrogenases/reductases (SDR) family.</text>
</comment>
<evidence type="ECO:0000256" key="3">
    <source>
        <dbReference type="ARBA" id="ARBA00023002"/>
    </source>
</evidence>
<name>A0AAE3GDW5_9PSEU</name>
<protein>
    <submittedName>
        <fullName evidence="5">NAD(P)-dependent dehydrogenase, short-chain alcohol dehydrogenase family</fullName>
    </submittedName>
</protein>
<dbReference type="PANTHER" id="PTHR43490:SF99">
    <property type="entry name" value="SHORT-CHAIN DEHYDROGENASE_REDUCTASE"/>
    <property type="match status" value="1"/>
</dbReference>
<proteinExistence type="inferred from homology"/>
<evidence type="ECO:0000256" key="2">
    <source>
        <dbReference type="ARBA" id="ARBA00022857"/>
    </source>
</evidence>
<evidence type="ECO:0000313" key="6">
    <source>
        <dbReference type="Proteomes" id="UP001206128"/>
    </source>
</evidence>
<keyword evidence="3" id="KW-0560">Oxidoreductase</keyword>
<keyword evidence="6" id="KW-1185">Reference proteome</keyword>
<evidence type="ECO:0000256" key="4">
    <source>
        <dbReference type="RuleBase" id="RU000363"/>
    </source>
</evidence>
<dbReference type="EMBL" id="JAMTCK010000007">
    <property type="protein sequence ID" value="MCP2166496.1"/>
    <property type="molecule type" value="Genomic_DNA"/>
</dbReference>
<dbReference type="SUPFAM" id="SSF51735">
    <property type="entry name" value="NAD(P)-binding Rossmann-fold domains"/>
    <property type="match status" value="1"/>
</dbReference>
<dbReference type="PRINTS" id="PR00081">
    <property type="entry name" value="GDHRDH"/>
</dbReference>
<dbReference type="Proteomes" id="UP001206128">
    <property type="component" value="Unassembled WGS sequence"/>
</dbReference>
<reference evidence="5" key="1">
    <citation type="submission" date="2022-06" db="EMBL/GenBank/DDBJ databases">
        <title>Genomic Encyclopedia of Archaeal and Bacterial Type Strains, Phase II (KMG-II): from individual species to whole genera.</title>
        <authorList>
            <person name="Goeker M."/>
        </authorList>
    </citation>
    <scope>NUCLEOTIDE SEQUENCE</scope>
    <source>
        <strain evidence="5">DSM 43935</strain>
    </source>
</reference>
<dbReference type="InterPro" id="IPR036291">
    <property type="entry name" value="NAD(P)-bd_dom_sf"/>
</dbReference>
<dbReference type="InterPro" id="IPR002347">
    <property type="entry name" value="SDR_fam"/>
</dbReference>
<dbReference type="InterPro" id="IPR045313">
    <property type="entry name" value="CBR1-like"/>
</dbReference>
<dbReference type="AlphaFoldDB" id="A0AAE3GDW5"/>
<dbReference type="Gene3D" id="3.40.50.720">
    <property type="entry name" value="NAD(P)-binding Rossmann-like Domain"/>
    <property type="match status" value="1"/>
</dbReference>
<dbReference type="GO" id="GO:0016616">
    <property type="term" value="F:oxidoreductase activity, acting on the CH-OH group of donors, NAD or NADP as acceptor"/>
    <property type="evidence" value="ECO:0007669"/>
    <property type="project" value="InterPro"/>
</dbReference>
<dbReference type="PRINTS" id="PR00080">
    <property type="entry name" value="SDRFAMILY"/>
</dbReference>
<keyword evidence="2" id="KW-0521">NADP</keyword>
<gene>
    <name evidence="5" type="ORF">LX83_003364</name>
</gene>
<organism evidence="5 6">
    <name type="scientific">Goodfellowiella coeruleoviolacea</name>
    <dbReference type="NCBI Taxonomy" id="334858"/>
    <lineage>
        <taxon>Bacteria</taxon>
        <taxon>Bacillati</taxon>
        <taxon>Actinomycetota</taxon>
        <taxon>Actinomycetes</taxon>
        <taxon>Pseudonocardiales</taxon>
        <taxon>Pseudonocardiaceae</taxon>
        <taxon>Goodfellowiella</taxon>
    </lineage>
</organism>
<comment type="caution">
    <text evidence="5">The sequence shown here is derived from an EMBL/GenBank/DDBJ whole genome shotgun (WGS) entry which is preliminary data.</text>
</comment>
<accession>A0AAE3GDW5</accession>